<comment type="caution">
    <text evidence="3">The sequence shown here is derived from an EMBL/GenBank/DDBJ whole genome shotgun (WGS) entry which is preliminary data.</text>
</comment>
<keyword evidence="1" id="KW-0175">Coiled coil</keyword>
<evidence type="ECO:0000256" key="1">
    <source>
        <dbReference type="SAM" id="Coils"/>
    </source>
</evidence>
<dbReference type="EMBL" id="NAJN01000061">
    <property type="protein sequence ID" value="TKA80346.1"/>
    <property type="molecule type" value="Genomic_DNA"/>
</dbReference>
<dbReference type="AlphaFoldDB" id="A0A4U0XV08"/>
<keyword evidence="4" id="KW-1185">Reference proteome</keyword>
<dbReference type="Proteomes" id="UP000308768">
    <property type="component" value="Unassembled WGS sequence"/>
</dbReference>
<proteinExistence type="predicted"/>
<accession>A0A4U0XV08</accession>
<gene>
    <name evidence="3" type="ORF">B0A49_03085</name>
</gene>
<sequence length="192" mass="22022">MDDETSDSFQQMQGEGKVPKMANQARNISDCEDYSNTVQQTDEDDSVISRYRHTVTVLPHNVERNEVIRKETAEHSRAKFRAIYETELIKQKIESLREQQKQELDVIRARGRRVPSEADKKHGHDEALLVKKEAELKAMCQAKEFAQRTAQEASERYKALLGQREQELTEACKMAEAMSKELQKLKGKAAAV</sequence>
<feature type="region of interest" description="Disordered" evidence="2">
    <location>
        <begin position="1"/>
        <end position="46"/>
    </location>
</feature>
<reference evidence="3 4" key="1">
    <citation type="submission" date="2017-03" db="EMBL/GenBank/DDBJ databases">
        <title>Genomes of endolithic fungi from Antarctica.</title>
        <authorList>
            <person name="Coleine C."/>
            <person name="Masonjones S."/>
            <person name="Stajich J.E."/>
        </authorList>
    </citation>
    <scope>NUCLEOTIDE SEQUENCE [LARGE SCALE GENOMIC DNA]</scope>
    <source>
        <strain evidence="3 4">CCFEE 5187</strain>
    </source>
</reference>
<name>A0A4U0XV08_9PEZI</name>
<protein>
    <submittedName>
        <fullName evidence="3">Uncharacterized protein</fullName>
    </submittedName>
</protein>
<feature type="coiled-coil region" evidence="1">
    <location>
        <begin position="136"/>
        <end position="188"/>
    </location>
</feature>
<evidence type="ECO:0000256" key="2">
    <source>
        <dbReference type="SAM" id="MobiDB-lite"/>
    </source>
</evidence>
<evidence type="ECO:0000313" key="4">
    <source>
        <dbReference type="Proteomes" id="UP000308768"/>
    </source>
</evidence>
<organism evidence="3 4">
    <name type="scientific">Cryomyces minteri</name>
    <dbReference type="NCBI Taxonomy" id="331657"/>
    <lineage>
        <taxon>Eukaryota</taxon>
        <taxon>Fungi</taxon>
        <taxon>Dikarya</taxon>
        <taxon>Ascomycota</taxon>
        <taxon>Pezizomycotina</taxon>
        <taxon>Dothideomycetes</taxon>
        <taxon>Dothideomycetes incertae sedis</taxon>
        <taxon>Cryomyces</taxon>
    </lineage>
</organism>
<evidence type="ECO:0000313" key="3">
    <source>
        <dbReference type="EMBL" id="TKA80346.1"/>
    </source>
</evidence>